<sequence length="70" mass="7654">MIARQNDEDQFSKPPPSDFEEARTPLSGAIIVGDELPGLHPGLVETAFQAECFRSLKGSFRQSSMKSWGG</sequence>
<dbReference type="AlphaFoldDB" id="A0A1I3CE36"/>
<keyword evidence="3" id="KW-1185">Reference proteome</keyword>
<name>A0A1I3CE36_9PLAN</name>
<protein>
    <submittedName>
        <fullName evidence="2">Uncharacterized protein</fullName>
    </submittedName>
</protein>
<dbReference type="EMBL" id="FOQD01000002">
    <property type="protein sequence ID" value="SFH72479.1"/>
    <property type="molecule type" value="Genomic_DNA"/>
</dbReference>
<evidence type="ECO:0000313" key="3">
    <source>
        <dbReference type="Proteomes" id="UP000199518"/>
    </source>
</evidence>
<feature type="compositionally biased region" description="Basic and acidic residues" evidence="1">
    <location>
        <begin position="1"/>
        <end position="11"/>
    </location>
</feature>
<gene>
    <name evidence="2" type="ORF">SAMN05421753_102232</name>
</gene>
<proteinExistence type="predicted"/>
<organism evidence="2 3">
    <name type="scientific">Planctomicrobium piriforme</name>
    <dbReference type="NCBI Taxonomy" id="1576369"/>
    <lineage>
        <taxon>Bacteria</taxon>
        <taxon>Pseudomonadati</taxon>
        <taxon>Planctomycetota</taxon>
        <taxon>Planctomycetia</taxon>
        <taxon>Planctomycetales</taxon>
        <taxon>Planctomycetaceae</taxon>
        <taxon>Planctomicrobium</taxon>
    </lineage>
</organism>
<reference evidence="3" key="1">
    <citation type="submission" date="2016-10" db="EMBL/GenBank/DDBJ databases">
        <authorList>
            <person name="Varghese N."/>
            <person name="Submissions S."/>
        </authorList>
    </citation>
    <scope>NUCLEOTIDE SEQUENCE [LARGE SCALE GENOMIC DNA]</scope>
    <source>
        <strain evidence="3">DSM 26348</strain>
    </source>
</reference>
<feature type="region of interest" description="Disordered" evidence="1">
    <location>
        <begin position="1"/>
        <end position="26"/>
    </location>
</feature>
<dbReference type="Proteomes" id="UP000199518">
    <property type="component" value="Unassembled WGS sequence"/>
</dbReference>
<accession>A0A1I3CE36</accession>
<evidence type="ECO:0000313" key="2">
    <source>
        <dbReference type="EMBL" id="SFH72479.1"/>
    </source>
</evidence>
<evidence type="ECO:0000256" key="1">
    <source>
        <dbReference type="SAM" id="MobiDB-lite"/>
    </source>
</evidence>